<reference evidence="1" key="1">
    <citation type="submission" date="2014-09" db="EMBL/GenBank/DDBJ databases">
        <authorList>
            <person name="Magalhaes I.L.F."/>
            <person name="Oliveira U."/>
            <person name="Santos F.R."/>
            <person name="Vidigal T.H.D.A."/>
            <person name="Brescovit A.D."/>
            <person name="Santos A.J."/>
        </authorList>
    </citation>
    <scope>NUCLEOTIDE SEQUENCE</scope>
    <source>
        <tissue evidence="1">Shoot tissue taken approximately 20 cm above the soil surface</tissue>
    </source>
</reference>
<reference evidence="1" key="2">
    <citation type="journal article" date="2015" name="Data Brief">
        <title>Shoot transcriptome of the giant reed, Arundo donax.</title>
        <authorList>
            <person name="Barrero R.A."/>
            <person name="Guerrero F.D."/>
            <person name="Moolhuijzen P."/>
            <person name="Goolsby J.A."/>
            <person name="Tidwell J."/>
            <person name="Bellgard S.E."/>
            <person name="Bellgard M.I."/>
        </authorList>
    </citation>
    <scope>NUCLEOTIDE SEQUENCE</scope>
    <source>
        <tissue evidence="1">Shoot tissue taken approximately 20 cm above the soil surface</tissue>
    </source>
</reference>
<organism evidence="1">
    <name type="scientific">Arundo donax</name>
    <name type="common">Giant reed</name>
    <name type="synonym">Donax arundinaceus</name>
    <dbReference type="NCBI Taxonomy" id="35708"/>
    <lineage>
        <taxon>Eukaryota</taxon>
        <taxon>Viridiplantae</taxon>
        <taxon>Streptophyta</taxon>
        <taxon>Embryophyta</taxon>
        <taxon>Tracheophyta</taxon>
        <taxon>Spermatophyta</taxon>
        <taxon>Magnoliopsida</taxon>
        <taxon>Liliopsida</taxon>
        <taxon>Poales</taxon>
        <taxon>Poaceae</taxon>
        <taxon>PACMAD clade</taxon>
        <taxon>Arundinoideae</taxon>
        <taxon>Arundineae</taxon>
        <taxon>Arundo</taxon>
    </lineage>
</organism>
<protein>
    <submittedName>
        <fullName evidence="1">Phi1</fullName>
    </submittedName>
</protein>
<dbReference type="AlphaFoldDB" id="A0A0A9GZF4"/>
<name>A0A0A9GZF4_ARUDO</name>
<evidence type="ECO:0000313" key="1">
    <source>
        <dbReference type="EMBL" id="JAE29907.1"/>
    </source>
</evidence>
<dbReference type="EMBL" id="GBRH01167989">
    <property type="protein sequence ID" value="JAE29907.1"/>
    <property type="molecule type" value="Transcribed_RNA"/>
</dbReference>
<accession>A0A0A9GZF4</accession>
<sequence>MHGSAETARVQLIFSAFSPAAHTQAAGSSSFLIVIMWLNCDSNSYLFAFMEPYSMHNLNLLLCKIRISICISIYT</sequence>
<proteinExistence type="predicted"/>